<evidence type="ECO:0000259" key="1">
    <source>
        <dbReference type="Pfam" id="PF18980"/>
    </source>
</evidence>
<dbReference type="AlphaFoldDB" id="A0A1I0RUR1"/>
<dbReference type="Pfam" id="PF18980">
    <property type="entry name" value="DUF5716_C"/>
    <property type="match status" value="1"/>
</dbReference>
<accession>A0A1I0RUR1</accession>
<proteinExistence type="predicted"/>
<dbReference type="EMBL" id="FOJI01000024">
    <property type="protein sequence ID" value="SEW45120.1"/>
    <property type="molecule type" value="Genomic_DNA"/>
</dbReference>
<sequence length="388" mass="44012">MKIVDELILGIDIGDKFSQVSYYDVKTQTAESVPLIGNAMILKNPVPLNIIFENAQQGLPIQMDELTKLVGYLLDSAKKFRKISDVNKICVTVEEFSITLLDALKTVFSIYGYNADRLSFISHEESYAYYAFSMKKELWSGGVLLLDYSFKGIAAFQLANFKIKNNDIIAEEYQLFEDNELLQAVRGEKSLEEVDERLVKIVKQLMNGKVISSIYLTGAGFDTDHLPSGFLKFICNRQRVFVGQNLYVKGACIAACENVVATKYTNTIFACKNRITTGIEIEILERGKNRILRVVKPGTNWYEAGRTMDFIMDDCTEIKLKMIPIAGKANYEEIVDLTDFPYRTNKTTRIKMEFKFTADDRCLITVKDKGFGDIVRSSGKLIHKNLKI</sequence>
<protein>
    <recommendedName>
        <fullName evidence="1">DUF5716 domain-containing protein</fullName>
    </recommendedName>
</protein>
<dbReference type="OrthoDB" id="1918132at2"/>
<feature type="domain" description="DUF5716" evidence="1">
    <location>
        <begin position="88"/>
        <end position="387"/>
    </location>
</feature>
<evidence type="ECO:0000313" key="2">
    <source>
        <dbReference type="EMBL" id="SEW45120.1"/>
    </source>
</evidence>
<organism evidence="2 3">
    <name type="scientific">[Clostridium] fimetarium</name>
    <dbReference type="NCBI Taxonomy" id="99656"/>
    <lineage>
        <taxon>Bacteria</taxon>
        <taxon>Bacillati</taxon>
        <taxon>Bacillota</taxon>
        <taxon>Clostridia</taxon>
        <taxon>Lachnospirales</taxon>
        <taxon>Lachnospiraceae</taxon>
    </lineage>
</organism>
<reference evidence="2 3" key="1">
    <citation type="submission" date="2016-10" db="EMBL/GenBank/DDBJ databases">
        <authorList>
            <person name="de Groot N.N."/>
        </authorList>
    </citation>
    <scope>NUCLEOTIDE SEQUENCE [LARGE SCALE GENOMIC DNA]</scope>
    <source>
        <strain evidence="2 3">DSM 9179</strain>
    </source>
</reference>
<gene>
    <name evidence="2" type="ORF">SAMN05421659_12422</name>
</gene>
<dbReference type="InterPro" id="IPR043770">
    <property type="entry name" value="DUF5716_C"/>
</dbReference>
<dbReference type="Proteomes" id="UP000199701">
    <property type="component" value="Unassembled WGS sequence"/>
</dbReference>
<name>A0A1I0RUR1_9FIRM</name>
<keyword evidence="3" id="KW-1185">Reference proteome</keyword>
<dbReference type="STRING" id="99656.SAMN05421659_12422"/>
<evidence type="ECO:0000313" key="3">
    <source>
        <dbReference type="Proteomes" id="UP000199701"/>
    </source>
</evidence>